<reference evidence="1 2" key="1">
    <citation type="submission" date="2015-09" db="EMBL/GenBank/DDBJ databases">
        <title>Draft genome sequence of Kouleothrix aurantiaca JCM 19913.</title>
        <authorList>
            <person name="Hemp J."/>
        </authorList>
    </citation>
    <scope>NUCLEOTIDE SEQUENCE [LARGE SCALE GENOMIC DNA]</scope>
    <source>
        <strain evidence="1 2">COM-B</strain>
    </source>
</reference>
<accession>A0A0P9DGD5</accession>
<protein>
    <submittedName>
        <fullName evidence="1">Uncharacterized protein</fullName>
    </submittedName>
</protein>
<evidence type="ECO:0000313" key="2">
    <source>
        <dbReference type="Proteomes" id="UP000050509"/>
    </source>
</evidence>
<sequence>MQYTAAAAIARDAIDTSSVIALANRERLLAAGEAAAAEMAALDAASAALHALAQVRQAGAPDSMSDVQSERLSALLDAAWTYNAMRQQECGLERDAAAGSMTGTMFARALCAVADLPWCPACRIYQAPEALHVCTAPDAPGVATPGVALRYDRGQRAVVVSHGGAETVQDLGALLMAMGVTFADIEHAFTAAQRPPTQSIYRIVARGSAPRDGRLLPKTGPNWSIDELRDCLRRTADLHRAAQGGAPPQTQPLTDADLIQFTPHDWQIVTYDVRERSRQDVAAFVAANPTI</sequence>
<evidence type="ECO:0000313" key="1">
    <source>
        <dbReference type="EMBL" id="KPV52385.1"/>
    </source>
</evidence>
<gene>
    <name evidence="1" type="ORF">SE17_15830</name>
</gene>
<dbReference type="Proteomes" id="UP000050509">
    <property type="component" value="Unassembled WGS sequence"/>
</dbReference>
<dbReference type="AlphaFoldDB" id="A0A0P9DGD5"/>
<proteinExistence type="predicted"/>
<organism evidence="1 2">
    <name type="scientific">Kouleothrix aurantiaca</name>
    <dbReference type="NCBI Taxonomy" id="186479"/>
    <lineage>
        <taxon>Bacteria</taxon>
        <taxon>Bacillati</taxon>
        <taxon>Chloroflexota</taxon>
        <taxon>Chloroflexia</taxon>
        <taxon>Chloroflexales</taxon>
        <taxon>Roseiflexineae</taxon>
        <taxon>Roseiflexaceae</taxon>
        <taxon>Kouleothrix</taxon>
    </lineage>
</organism>
<comment type="caution">
    <text evidence="1">The sequence shown here is derived from an EMBL/GenBank/DDBJ whole genome shotgun (WGS) entry which is preliminary data.</text>
</comment>
<dbReference type="EMBL" id="LJCR01000563">
    <property type="protein sequence ID" value="KPV52385.1"/>
    <property type="molecule type" value="Genomic_DNA"/>
</dbReference>
<keyword evidence="2" id="KW-1185">Reference proteome</keyword>
<name>A0A0P9DGD5_9CHLR</name>